<dbReference type="eggNOG" id="COG2197">
    <property type="taxonomic scope" value="Bacteria"/>
</dbReference>
<dbReference type="PATRIC" id="fig|716541.4.peg.2557"/>
<evidence type="ECO:0000313" key="3">
    <source>
        <dbReference type="EMBL" id="ADF61920.1"/>
    </source>
</evidence>
<dbReference type="STRING" id="716541.ECL_02377"/>
<dbReference type="CDD" id="cd06170">
    <property type="entry name" value="LuxR_C_like"/>
    <property type="match status" value="1"/>
</dbReference>
<sequence length="214" mass="24974">MLNILIQETDQFFHHGLQCFFVEFFLRNFKQQIHFEAELSRDNVSAADIIVLSFCMGEALVCFPELQARQKGIVIGLVEDEYHFSALPSCFNDIIFISRRASLDRISQVLFIAWYRAELAGNSWKQKSCAECQHKILSPQQKRIMANFYRGLSVVQIAHALKISDKTVFTQKYVMMQKFNLRTDFELIALIRRMVQRNSYPNRLGDYLAFSLIL</sequence>
<dbReference type="Gene3D" id="1.10.10.10">
    <property type="entry name" value="Winged helix-like DNA-binding domain superfamily/Winged helix DNA-binding domain"/>
    <property type="match status" value="1"/>
</dbReference>
<protein>
    <recommendedName>
        <fullName evidence="2">HTH luxR-type domain-containing protein</fullName>
    </recommendedName>
</protein>
<dbReference type="PROSITE" id="PS50043">
    <property type="entry name" value="HTH_LUXR_2"/>
    <property type="match status" value="1"/>
</dbReference>
<dbReference type="EMBL" id="CP001918">
    <property type="protein sequence ID" value="ADF61920.1"/>
    <property type="molecule type" value="Genomic_DNA"/>
</dbReference>
<dbReference type="InterPro" id="IPR036388">
    <property type="entry name" value="WH-like_DNA-bd_sf"/>
</dbReference>
<dbReference type="GO" id="GO:0006355">
    <property type="term" value="P:regulation of DNA-templated transcription"/>
    <property type="evidence" value="ECO:0007669"/>
    <property type="project" value="InterPro"/>
</dbReference>
<dbReference type="SMART" id="SM00421">
    <property type="entry name" value="HTH_LUXR"/>
    <property type="match status" value="1"/>
</dbReference>
<name>A0A0H3CJW0_ENTCC</name>
<dbReference type="AlphaFoldDB" id="A0A0H3CJW0"/>
<evidence type="ECO:0000259" key="2">
    <source>
        <dbReference type="PROSITE" id="PS50043"/>
    </source>
</evidence>
<dbReference type="InterPro" id="IPR016032">
    <property type="entry name" value="Sig_transdc_resp-reg_C-effctor"/>
</dbReference>
<reference evidence="3 4" key="1">
    <citation type="journal article" date="2010" name="J. Bacteriol.">
        <title>Complete genome sequence of Enterobacter cloacae subsp. cloacae type strain ATCC 13047.</title>
        <authorList>
            <person name="Ren Y."/>
            <person name="Ren Y."/>
            <person name="Zhou Z."/>
            <person name="Guo X."/>
            <person name="Li Y."/>
            <person name="Feng L."/>
            <person name="Wang L."/>
        </authorList>
    </citation>
    <scope>NUCLEOTIDE SEQUENCE [LARGE SCALE GENOMIC DNA]</scope>
    <source>
        <strain evidence="4">ATCC 13047 / DSM 30054 / NBRC 13535 / NCTC 10005 / WDCM 00083 / NCDC 279-56</strain>
    </source>
</reference>
<dbReference type="InterPro" id="IPR000792">
    <property type="entry name" value="Tscrpt_reg_LuxR_C"/>
</dbReference>
<dbReference type="Pfam" id="PF00196">
    <property type="entry name" value="GerE"/>
    <property type="match status" value="1"/>
</dbReference>
<dbReference type="Proteomes" id="UP000002363">
    <property type="component" value="Chromosome"/>
</dbReference>
<dbReference type="KEGG" id="enc:ECL_02377"/>
<gene>
    <name evidence="3" type="ordered locus">ECL_02377</name>
</gene>
<evidence type="ECO:0000313" key="4">
    <source>
        <dbReference type="Proteomes" id="UP000002363"/>
    </source>
</evidence>
<keyword evidence="1" id="KW-0238">DNA-binding</keyword>
<dbReference type="OrthoDB" id="6547505at2"/>
<keyword evidence="4" id="KW-1185">Reference proteome</keyword>
<dbReference type="GeneID" id="83573217"/>
<dbReference type="GO" id="GO:0003677">
    <property type="term" value="F:DNA binding"/>
    <property type="evidence" value="ECO:0007669"/>
    <property type="project" value="UniProtKB-KW"/>
</dbReference>
<dbReference type="HOGENOM" id="CLU_109744_0_0_6"/>
<dbReference type="EnsemblBacteria" id="ADF61920">
    <property type="protein sequence ID" value="ADF61920"/>
    <property type="gene ID" value="ECL_02377"/>
</dbReference>
<evidence type="ECO:0000256" key="1">
    <source>
        <dbReference type="ARBA" id="ARBA00023125"/>
    </source>
</evidence>
<dbReference type="SUPFAM" id="SSF46894">
    <property type="entry name" value="C-terminal effector domain of the bipartite response regulators"/>
    <property type="match status" value="1"/>
</dbReference>
<accession>A0A0H3CJW0</accession>
<proteinExistence type="predicted"/>
<feature type="domain" description="HTH luxR-type" evidence="2">
    <location>
        <begin position="130"/>
        <end position="195"/>
    </location>
</feature>
<dbReference type="RefSeq" id="WP_013096964.1">
    <property type="nucleotide sequence ID" value="NC_014121.1"/>
</dbReference>
<organism evidence="3 4">
    <name type="scientific">Enterobacter cloacae subsp. cloacae (strain ATCC 13047 / DSM 30054 / NBRC 13535 / NCTC 10005 / WDCM 00083 / NCDC 279-56)</name>
    <dbReference type="NCBI Taxonomy" id="716541"/>
    <lineage>
        <taxon>Bacteria</taxon>
        <taxon>Pseudomonadati</taxon>
        <taxon>Pseudomonadota</taxon>
        <taxon>Gammaproteobacteria</taxon>
        <taxon>Enterobacterales</taxon>
        <taxon>Enterobacteriaceae</taxon>
        <taxon>Enterobacter</taxon>
        <taxon>Enterobacter cloacae complex</taxon>
    </lineage>
</organism>